<reference evidence="2" key="2">
    <citation type="submission" date="2018-05" db="EMBL/GenBank/DDBJ databases">
        <title>OmerRS3 (Oryza meridionalis Reference Sequence Version 3).</title>
        <authorList>
            <person name="Zhang J."/>
            <person name="Kudrna D."/>
            <person name="Lee S."/>
            <person name="Talag J."/>
            <person name="Welchert J."/>
            <person name="Wing R.A."/>
        </authorList>
    </citation>
    <scope>NUCLEOTIDE SEQUENCE [LARGE SCALE GENOMIC DNA]</scope>
    <source>
        <strain evidence="2">cv. OR44</strain>
    </source>
</reference>
<organism evidence="2">
    <name type="scientific">Oryza meridionalis</name>
    <dbReference type="NCBI Taxonomy" id="40149"/>
    <lineage>
        <taxon>Eukaryota</taxon>
        <taxon>Viridiplantae</taxon>
        <taxon>Streptophyta</taxon>
        <taxon>Embryophyta</taxon>
        <taxon>Tracheophyta</taxon>
        <taxon>Spermatophyta</taxon>
        <taxon>Magnoliopsida</taxon>
        <taxon>Liliopsida</taxon>
        <taxon>Poales</taxon>
        <taxon>Poaceae</taxon>
        <taxon>BOP clade</taxon>
        <taxon>Oryzoideae</taxon>
        <taxon>Oryzeae</taxon>
        <taxon>Oryzinae</taxon>
        <taxon>Oryza</taxon>
    </lineage>
</organism>
<feature type="compositionally biased region" description="Low complexity" evidence="1">
    <location>
        <begin position="20"/>
        <end position="29"/>
    </location>
</feature>
<protein>
    <submittedName>
        <fullName evidence="2">Uncharacterized protein</fullName>
    </submittedName>
</protein>
<dbReference type="AlphaFoldDB" id="A0A0E0F6X4"/>
<dbReference type="EnsemblPlants" id="OMERI11G14370.1">
    <property type="protein sequence ID" value="OMERI11G14370.1"/>
    <property type="gene ID" value="OMERI11G14370"/>
</dbReference>
<keyword evidence="3" id="KW-1185">Reference proteome</keyword>
<feature type="region of interest" description="Disordered" evidence="1">
    <location>
        <begin position="42"/>
        <end position="87"/>
    </location>
</feature>
<dbReference type="Gramene" id="OMERI11G14370.1">
    <property type="protein sequence ID" value="OMERI11G14370.1"/>
    <property type="gene ID" value="OMERI11G14370"/>
</dbReference>
<proteinExistence type="predicted"/>
<feature type="region of interest" description="Disordered" evidence="1">
    <location>
        <begin position="1"/>
        <end position="29"/>
    </location>
</feature>
<feature type="compositionally biased region" description="Low complexity" evidence="1">
    <location>
        <begin position="67"/>
        <end position="87"/>
    </location>
</feature>
<dbReference type="HOGENOM" id="CLU_2487177_0_0_1"/>
<evidence type="ECO:0000313" key="3">
    <source>
        <dbReference type="Proteomes" id="UP000008021"/>
    </source>
</evidence>
<dbReference type="Proteomes" id="UP000008021">
    <property type="component" value="Chromosome 11"/>
</dbReference>
<sequence length="87" mass="9644">MEAHKVGALRRRRRDHRDAAAAAAYSSNAAVTARVRRRRWLDWEPCSRRGAQAPPPLRSRSRRGGRPRTSTPAASSTSLVPSAGEQR</sequence>
<accession>A0A0E0F6X4</accession>
<evidence type="ECO:0000256" key="1">
    <source>
        <dbReference type="SAM" id="MobiDB-lite"/>
    </source>
</evidence>
<evidence type="ECO:0000313" key="2">
    <source>
        <dbReference type="EnsemblPlants" id="OMERI11G14370.1"/>
    </source>
</evidence>
<reference evidence="2" key="1">
    <citation type="submission" date="2015-04" db="UniProtKB">
        <authorList>
            <consortium name="EnsemblPlants"/>
        </authorList>
    </citation>
    <scope>IDENTIFICATION</scope>
</reference>
<name>A0A0E0F6X4_9ORYZ</name>